<evidence type="ECO:0000313" key="1">
    <source>
        <dbReference type="EMBL" id="CAE8684671.1"/>
    </source>
</evidence>
<proteinExistence type="predicted"/>
<accession>A0A813JU48</accession>
<gene>
    <name evidence="1" type="ORF">PGLA2088_LOCUS24051</name>
</gene>
<protein>
    <submittedName>
        <fullName evidence="1">Uncharacterized protein</fullName>
    </submittedName>
</protein>
<dbReference type="AlphaFoldDB" id="A0A813JU48"/>
<organism evidence="1 2">
    <name type="scientific">Polarella glacialis</name>
    <name type="common">Dinoflagellate</name>
    <dbReference type="NCBI Taxonomy" id="89957"/>
    <lineage>
        <taxon>Eukaryota</taxon>
        <taxon>Sar</taxon>
        <taxon>Alveolata</taxon>
        <taxon>Dinophyceae</taxon>
        <taxon>Suessiales</taxon>
        <taxon>Suessiaceae</taxon>
        <taxon>Polarella</taxon>
    </lineage>
</organism>
<dbReference type="Proteomes" id="UP000626109">
    <property type="component" value="Unassembled WGS sequence"/>
</dbReference>
<dbReference type="EMBL" id="CAJNNW010026345">
    <property type="protein sequence ID" value="CAE8684671.1"/>
    <property type="molecule type" value="Genomic_DNA"/>
</dbReference>
<reference evidence="1" key="1">
    <citation type="submission" date="2021-02" db="EMBL/GenBank/DDBJ databases">
        <authorList>
            <person name="Dougan E. K."/>
            <person name="Rhodes N."/>
            <person name="Thang M."/>
            <person name="Chan C."/>
        </authorList>
    </citation>
    <scope>NUCLEOTIDE SEQUENCE</scope>
</reference>
<comment type="caution">
    <text evidence="1">The sequence shown here is derived from an EMBL/GenBank/DDBJ whole genome shotgun (WGS) entry which is preliminary data.</text>
</comment>
<name>A0A813JU48_POLGL</name>
<sequence length="119" mass="12792">GRSQVPVIGLAVHTGYGPVDRSELVDLYASLAKANGEIACLSRELSAVREEHDHAVDSLGGLTVQMAKMAAEAINVVEVRVMANMKGMVSEFERLAAFKHEEFVRHALSTIAEGQASSR</sequence>
<feature type="non-terminal residue" evidence="1">
    <location>
        <position position="1"/>
    </location>
</feature>
<evidence type="ECO:0000313" key="2">
    <source>
        <dbReference type="Proteomes" id="UP000626109"/>
    </source>
</evidence>
<feature type="non-terminal residue" evidence="1">
    <location>
        <position position="119"/>
    </location>
</feature>